<feature type="compositionally biased region" description="Low complexity" evidence="1">
    <location>
        <begin position="183"/>
        <end position="193"/>
    </location>
</feature>
<evidence type="ECO:0000256" key="1">
    <source>
        <dbReference type="SAM" id="MobiDB-lite"/>
    </source>
</evidence>
<dbReference type="Proteomes" id="UP000308549">
    <property type="component" value="Unassembled WGS sequence"/>
</dbReference>
<evidence type="ECO:0000313" key="3">
    <source>
        <dbReference type="Proteomes" id="UP000308549"/>
    </source>
</evidence>
<feature type="compositionally biased region" description="Basic and acidic residues" evidence="1">
    <location>
        <begin position="31"/>
        <end position="45"/>
    </location>
</feature>
<dbReference type="AlphaFoldDB" id="A0A4U0TRL3"/>
<proteinExistence type="predicted"/>
<protein>
    <submittedName>
        <fullName evidence="2">Uncharacterized protein</fullName>
    </submittedName>
</protein>
<organism evidence="2 3">
    <name type="scientific">Salinomyces thailandicus</name>
    <dbReference type="NCBI Taxonomy" id="706561"/>
    <lineage>
        <taxon>Eukaryota</taxon>
        <taxon>Fungi</taxon>
        <taxon>Dikarya</taxon>
        <taxon>Ascomycota</taxon>
        <taxon>Pezizomycotina</taxon>
        <taxon>Dothideomycetes</taxon>
        <taxon>Dothideomycetidae</taxon>
        <taxon>Mycosphaerellales</taxon>
        <taxon>Teratosphaeriaceae</taxon>
        <taxon>Salinomyces</taxon>
    </lineage>
</organism>
<feature type="region of interest" description="Disordered" evidence="1">
    <location>
        <begin position="13"/>
        <end position="62"/>
    </location>
</feature>
<gene>
    <name evidence="2" type="ORF">B0A50_05695</name>
</gene>
<evidence type="ECO:0000313" key="2">
    <source>
        <dbReference type="EMBL" id="TKA24707.1"/>
    </source>
</evidence>
<feature type="region of interest" description="Disordered" evidence="1">
    <location>
        <begin position="136"/>
        <end position="302"/>
    </location>
</feature>
<dbReference type="EMBL" id="NAJL01000041">
    <property type="protein sequence ID" value="TKA24707.1"/>
    <property type="molecule type" value="Genomic_DNA"/>
</dbReference>
<accession>A0A4U0TRL3</accession>
<feature type="region of interest" description="Disordered" evidence="1">
    <location>
        <begin position="89"/>
        <end position="114"/>
    </location>
</feature>
<keyword evidence="3" id="KW-1185">Reference proteome</keyword>
<name>A0A4U0TRL3_9PEZI</name>
<sequence>MKGGVTRRIALLAQRKTARPSQTSAAQPHAASERGYRVGKSDSMHARARVATSSVFRSQRDLKPASGPKELLRAAATRFYEEMWCSRSARQSGQALKPETGGGSQGMPRPWQNRSDAATGILDLVDIQRLRRVAEQRTPEMEMVDAGPSADDGAWAGQDSSEGALEGQKSIASYPSDVPMSDAGAPETPALPEAEPEGMMGVESPSGVGAWPSCMPPQEARAPQAFSVQPAGNGSREGRRPLPPPKGARAPQAFNLQPENRGSGGPPSVSSGTSNAPQVQRQGGRPLPPPNGARAPQSFRLQ</sequence>
<comment type="caution">
    <text evidence="2">The sequence shown here is derived from an EMBL/GenBank/DDBJ whole genome shotgun (WGS) entry which is preliminary data.</text>
</comment>
<reference evidence="2 3" key="1">
    <citation type="submission" date="2017-03" db="EMBL/GenBank/DDBJ databases">
        <title>Genomes of endolithic fungi from Antarctica.</title>
        <authorList>
            <person name="Coleine C."/>
            <person name="Masonjones S."/>
            <person name="Stajich J.E."/>
        </authorList>
    </citation>
    <scope>NUCLEOTIDE SEQUENCE [LARGE SCALE GENOMIC DNA]</scope>
    <source>
        <strain evidence="2 3">CCFEE 6315</strain>
    </source>
</reference>